<dbReference type="EMBL" id="GECZ01031979">
    <property type="protein sequence ID" value="JAS37790.1"/>
    <property type="molecule type" value="Transcribed_RNA"/>
</dbReference>
<feature type="region of interest" description="Disordered" evidence="1">
    <location>
        <begin position="47"/>
        <end position="71"/>
    </location>
</feature>
<organism evidence="2">
    <name type="scientific">Cuerna arida</name>
    <dbReference type="NCBI Taxonomy" id="1464854"/>
    <lineage>
        <taxon>Eukaryota</taxon>
        <taxon>Metazoa</taxon>
        <taxon>Ecdysozoa</taxon>
        <taxon>Arthropoda</taxon>
        <taxon>Hexapoda</taxon>
        <taxon>Insecta</taxon>
        <taxon>Pterygota</taxon>
        <taxon>Neoptera</taxon>
        <taxon>Paraneoptera</taxon>
        <taxon>Hemiptera</taxon>
        <taxon>Auchenorrhyncha</taxon>
        <taxon>Membracoidea</taxon>
        <taxon>Cicadellidae</taxon>
        <taxon>Cicadellinae</taxon>
        <taxon>Proconiini</taxon>
        <taxon>Cuerna</taxon>
    </lineage>
</organism>
<evidence type="ECO:0000313" key="2">
    <source>
        <dbReference type="EMBL" id="JAS37790.1"/>
    </source>
</evidence>
<sequence>DEENKQGSFLDRFKAKWWSSDESIASEILKEMKSSFVDNRKDRNMVNEDSLLNSSQSSPENEHPTSIDLKSLQDEKNKKESFFDRFKAKWWSSDESIASEILKEMKSSFVDNRKDRNMVNE</sequence>
<gene>
    <name evidence="2" type="ORF">g.37595</name>
</gene>
<name>A0A1B6EIN6_9HEMI</name>
<feature type="non-terminal residue" evidence="2">
    <location>
        <position position="121"/>
    </location>
</feature>
<protein>
    <submittedName>
        <fullName evidence="2">Uncharacterized protein</fullName>
    </submittedName>
</protein>
<proteinExistence type="predicted"/>
<feature type="compositionally biased region" description="Basic and acidic residues" evidence="1">
    <location>
        <begin position="60"/>
        <end position="71"/>
    </location>
</feature>
<reference evidence="2" key="1">
    <citation type="submission" date="2015-11" db="EMBL/GenBank/DDBJ databases">
        <title>De novo transcriptome assembly of four potential Pierce s Disease insect vectors from Arizona vineyards.</title>
        <authorList>
            <person name="Tassone E.E."/>
        </authorList>
    </citation>
    <scope>NUCLEOTIDE SEQUENCE</scope>
</reference>
<evidence type="ECO:0000256" key="1">
    <source>
        <dbReference type="SAM" id="MobiDB-lite"/>
    </source>
</evidence>
<dbReference type="AlphaFoldDB" id="A0A1B6EIN6"/>
<feature type="compositionally biased region" description="Polar residues" evidence="1">
    <location>
        <begin position="50"/>
        <end position="59"/>
    </location>
</feature>
<feature type="non-terminal residue" evidence="2">
    <location>
        <position position="1"/>
    </location>
</feature>
<accession>A0A1B6EIN6</accession>